<evidence type="ECO:0000313" key="3">
    <source>
        <dbReference type="Proteomes" id="UP001182303"/>
    </source>
</evidence>
<dbReference type="RefSeq" id="WP_310944433.1">
    <property type="nucleotide sequence ID" value="NZ_JARUIS010000034.1"/>
</dbReference>
<dbReference type="AlphaFoldDB" id="A0AAE4FMP5"/>
<reference evidence="2" key="1">
    <citation type="submission" date="2023-04" db="EMBL/GenBank/DDBJ databases">
        <title>Assessment of the microbiological origin of a defect in Grana Padano cheese.</title>
        <authorList>
            <person name="Zago M."/>
            <person name="Rossetti L."/>
            <person name="Bonvini B."/>
            <person name="Carminati D."/>
            <person name="Giraffa G."/>
        </authorList>
    </citation>
    <scope>NUCLEOTIDE SEQUENCE</scope>
    <source>
        <strain evidence="2">4990</strain>
    </source>
</reference>
<evidence type="ECO:0000313" key="2">
    <source>
        <dbReference type="EMBL" id="MDS1005066.1"/>
    </source>
</evidence>
<dbReference type="InterPro" id="IPR050900">
    <property type="entry name" value="Transposase_IS3/IS150/IS904"/>
</dbReference>
<dbReference type="EMBL" id="JARUIS010000034">
    <property type="protein sequence ID" value="MDS1005066.1"/>
    <property type="molecule type" value="Genomic_DNA"/>
</dbReference>
<protein>
    <submittedName>
        <fullName evidence="2">IS3 family transposase</fullName>
    </submittedName>
</protein>
<gene>
    <name evidence="2" type="ORF">P9J83_16440</name>
</gene>
<organism evidence="2 3">
    <name type="scientific">Clostridium sporogenes</name>
    <dbReference type="NCBI Taxonomy" id="1509"/>
    <lineage>
        <taxon>Bacteria</taxon>
        <taxon>Bacillati</taxon>
        <taxon>Bacillota</taxon>
        <taxon>Clostridia</taxon>
        <taxon>Eubacteriales</taxon>
        <taxon>Clostridiaceae</taxon>
        <taxon>Clostridium</taxon>
    </lineage>
</organism>
<name>A0AAE4FMP5_CLOSG</name>
<comment type="caution">
    <text evidence="2">The sequence shown here is derived from an EMBL/GenBank/DDBJ whole genome shotgun (WGS) entry which is preliminary data.</text>
</comment>
<dbReference type="Pfam" id="PF13276">
    <property type="entry name" value="HTH_21"/>
    <property type="match status" value="1"/>
</dbReference>
<dbReference type="PANTHER" id="PTHR46889:SF4">
    <property type="entry name" value="TRANSPOSASE INSO FOR INSERTION SEQUENCE ELEMENT IS911B-RELATED"/>
    <property type="match status" value="1"/>
</dbReference>
<proteinExistence type="predicted"/>
<feature type="non-terminal residue" evidence="2">
    <location>
        <position position="142"/>
    </location>
</feature>
<dbReference type="InterPro" id="IPR025948">
    <property type="entry name" value="HTH-like_dom"/>
</dbReference>
<dbReference type="PANTHER" id="PTHR46889">
    <property type="entry name" value="TRANSPOSASE INSF FOR INSERTION SEQUENCE IS3B-RELATED"/>
    <property type="match status" value="1"/>
</dbReference>
<evidence type="ECO:0000259" key="1">
    <source>
        <dbReference type="Pfam" id="PF13276"/>
    </source>
</evidence>
<dbReference type="Proteomes" id="UP001182303">
    <property type="component" value="Unassembled WGS sequence"/>
</dbReference>
<accession>A0AAE4FMP5</accession>
<sequence>MNFFKKVILPIGKRKVGNLFNVIKSLANKYSISKLCKLAGVSRSSYYKWLNRFSISTDRDKRNKIIKKHIIEIHNKYRGAYGRKRICIYLNKILNFPVNNKRVYRLMKKLGLKSVIRKKVYKRKFKSSNIMDNLLDRNFTAN</sequence>
<feature type="domain" description="HTH-like" evidence="1">
    <location>
        <begin position="63"/>
        <end position="119"/>
    </location>
</feature>